<evidence type="ECO:0000313" key="1">
    <source>
        <dbReference type="EMBL" id="SDQ54194.1"/>
    </source>
</evidence>
<dbReference type="EMBL" id="FNKM01000002">
    <property type="protein sequence ID" value="SDQ54194.1"/>
    <property type="molecule type" value="Genomic_DNA"/>
</dbReference>
<dbReference type="CDD" id="cd14729">
    <property type="entry name" value="RtxA-like"/>
    <property type="match status" value="2"/>
</dbReference>
<sequence>MLRVHTLSMEPVPVSTSTTPLSFDEIKGSLNLIGHHLLKVDTPLLPEQKASAALAYLERVNRLLQEHRTQVLNKGRTLYSALTHSELNSPAGLALLASLKSSLNTQLLAMDLREQIDGKSQKAFMTYEAGYTALANEAALGETDRLLHPQERAMLDRLSLGPTLRPGQYALTMEYQDQTVELAGAFIVTEKSSPVVTELTANAAVGRVMLFTPSRGIEAFDSLTDLNNRLRSSLDNAGERRDVLSLLPVRYHAISPEAIWPLTLVPIDAAPLFEHTYNALITKRGKDIDRALSLVDNPHNDAGQLIDALDRAINDALPDLTARLEWRAQVLLDGWLRHSAPEWYRSANEAHRTLLADHLRRYNEARQHLLDLLGPVTTPDALARYQWLERLNDDLEIHDLDPQQIEVNTRRVLDPIGEYEHDRSLVELALRGLHTGDEHLDSDFLKKTTLTCNGAPLAPAHNHLTPAWLLEQLGTLQPRIDFGELQKQLHAKPEVSQAIEAMLDLRISALAYTALLQGHLSENDYTLIQSLRQGSGTGLSASTLSLHEAQLQDLWVLRQRNAEDVVIRVLLCTPDAPREQQFQAFNSEAACQSHILGWTLDNGLKAPTGTMTDYLISRVALRFRNKMKQVLSGLSFKPQDLEHEEVTFGRSNSHTDCLKDMAAHVLATRVDDYEFSTPGWYRSAPAGTRRKLLKLAEDAEGGTRTYNDFPLSEASVPTFTDYLHEQARTQLNTLLGHPHVEVDPDTVWAYSPPSLVGTSTPAPISYTQLYRDGYADGIGFLDEKFSRSARFKGPDKVDLSQLTAEKVARSITGVWIGQRYTNEIKTRLLNTDSPGYELRRNATLVLTQMRMQNAALECQLQGHIASVDLHWLERSIATMGSTSAQTRRDYAIHRLMIDGDWVMGTYLFSHGDNPTLLYTPNAPDGTSWREAKLFNYLLKKTSGMIQYLTSRVATPSRARVQAFLEKAKEQLPEHLDRTTVSPARYDSRHAQTPLPDLRKDLYNMKLQRIIDDVEATTVSRVQMISGILWTCVEWVTAVATAPFPILSLSAGLLLAFKDGMLALHAYHQGDNAKALEHFMGYLLNSAGALFTDLRPALGSLKRLGEAAVQPALSGSGKRLTRTPSLKLISPLEPAPLAPAGMQPALFNGELLWAPKAPDPIGRYLLYRLDPVTGKLVSTTRLAAPDAQGVWKRTGVAGGAPKYEKVAESPDRLKHYEMPAKYQDNLKHVVNPDTPEVLAAANDWLPDNPGVIRGIVARDLQPALEVYQQKVNHLTKDAEDFFNARTPAAPRAQVPVVEATTSLPVLTDSAAFTANPNLIIGAVPGSIASKQLLIDNMEALIQKGFKRLYVEYLPGDVFREKLQRFNRGKSWKNIERHLKVIDKTLGFTENAEFSYLSLMREAQKKGMKVYAVDASTSYQLDDALSVGDTPPTTPRDNFLRNYYSHKVLEGDIEDLPNERWIALVDPSRMTTFNQKPGLADLHKAVALRVEDVGLGQPAGIWVDSPGNIAGDALAKGDYRLALPTSYKAVEQPGPSGAAALPAIGHYSEYDIAPSLRESIRTQSTEPYGLDTHYLPAPNQREAFFAFKSTRERLHNAAKQFLSSPEELPARADLSALSTQAQPELFLDTFGKSKLPGLVIGEAHSAQSGKAFLIEHMKKLKTLEVKTLYVEHLLTDLHQADLDTFFRTAKMPRDLHDYLRLQDTGHMPFYSGPNTYSQVVQVANKYGIRVRALDCSASYHVEGAGPGARHEMFSYFASQVIKADQAANGPHQWVAFIGNTHTNTYQQVPGLADLQGAVGLHIRDVPPNMSSNIRPGRWETHLKTRWTALRSDFTLDLGVAGTREPDAFVPLDRTRLKATGHFLVEHPSMAETNLLHKSRSGEIVSTPIQVDDQGMFFIDRWGMAQQRFAHQTTLIDTIRAEVQLTPAP</sequence>
<dbReference type="Gene3D" id="3.40.50.11550">
    <property type="match status" value="2"/>
</dbReference>
<reference evidence="1 2" key="1">
    <citation type="submission" date="2016-10" db="EMBL/GenBank/DDBJ databases">
        <authorList>
            <person name="Varghese N."/>
            <person name="Submissions S."/>
        </authorList>
    </citation>
    <scope>NUCLEOTIDE SEQUENCE [LARGE SCALE GENOMIC DNA]</scope>
    <source>
        <strain evidence="1 2">BS2976</strain>
    </source>
</reference>
<dbReference type="SUPFAM" id="SSF159501">
    <property type="entry name" value="EreA/ChaN-like"/>
    <property type="match status" value="2"/>
</dbReference>
<keyword evidence="2" id="KW-1185">Reference proteome</keyword>
<evidence type="ECO:0008006" key="3">
    <source>
        <dbReference type="Google" id="ProtNLM"/>
    </source>
</evidence>
<name>A0ABY0TCI6_9PSED</name>
<accession>A0ABY0TCI6</accession>
<proteinExistence type="predicted"/>
<gene>
    <name evidence="1" type="ORF">SAMN04490186_0900</name>
</gene>
<comment type="caution">
    <text evidence="1">The sequence shown here is derived from an EMBL/GenBank/DDBJ whole genome shotgun (WGS) entry which is preliminary data.</text>
</comment>
<protein>
    <recommendedName>
        <fullName evidence="3">Toxin</fullName>
    </recommendedName>
</protein>
<organism evidence="1 2">
    <name type="scientific">Pseudomonas grimontii</name>
    <dbReference type="NCBI Taxonomy" id="129847"/>
    <lineage>
        <taxon>Bacteria</taxon>
        <taxon>Pseudomonadati</taxon>
        <taxon>Pseudomonadota</taxon>
        <taxon>Gammaproteobacteria</taxon>
        <taxon>Pseudomonadales</taxon>
        <taxon>Pseudomonadaceae</taxon>
        <taxon>Pseudomonas</taxon>
    </lineage>
</organism>
<dbReference type="Proteomes" id="UP000198740">
    <property type="component" value="Unassembled WGS sequence"/>
</dbReference>
<evidence type="ECO:0000313" key="2">
    <source>
        <dbReference type="Proteomes" id="UP000198740"/>
    </source>
</evidence>